<keyword evidence="7" id="KW-0677">Repeat</keyword>
<dbReference type="AlphaFoldDB" id="D8SZD8"/>
<evidence type="ECO:0000256" key="5">
    <source>
        <dbReference type="ARBA" id="ARBA00022692"/>
    </source>
</evidence>
<dbReference type="PANTHER" id="PTHR48052">
    <property type="entry name" value="UNNAMED PRODUCT"/>
    <property type="match status" value="1"/>
</dbReference>
<dbReference type="Proteomes" id="UP000001514">
    <property type="component" value="Unassembled WGS sequence"/>
</dbReference>
<evidence type="ECO:0000256" key="3">
    <source>
        <dbReference type="ARBA" id="ARBA00022475"/>
    </source>
</evidence>
<keyword evidence="6" id="KW-0732">Signal</keyword>
<dbReference type="Pfam" id="PF00560">
    <property type="entry name" value="LRR_1"/>
    <property type="match status" value="6"/>
</dbReference>
<dbReference type="OMA" id="FKHTNDI"/>
<dbReference type="InParanoid" id="D8SZD8"/>
<keyword evidence="4" id="KW-0433">Leucine-rich repeat</keyword>
<dbReference type="GO" id="GO:0005886">
    <property type="term" value="C:plasma membrane"/>
    <property type="evidence" value="ECO:0007669"/>
    <property type="project" value="UniProtKB-SubCell"/>
</dbReference>
<dbReference type="EMBL" id="GL377655">
    <property type="protein sequence ID" value="EFJ10266.1"/>
    <property type="molecule type" value="Genomic_DNA"/>
</dbReference>
<accession>D8SZD8</accession>
<evidence type="ECO:0000256" key="7">
    <source>
        <dbReference type="ARBA" id="ARBA00022737"/>
    </source>
</evidence>
<dbReference type="eggNOG" id="ENOG502QWQJ">
    <property type="taxonomic scope" value="Eukaryota"/>
</dbReference>
<dbReference type="Pfam" id="PF13855">
    <property type="entry name" value="LRR_8"/>
    <property type="match status" value="1"/>
</dbReference>
<evidence type="ECO:0000256" key="10">
    <source>
        <dbReference type="ARBA" id="ARBA00023170"/>
    </source>
</evidence>
<evidence type="ECO:0000313" key="14">
    <source>
        <dbReference type="Proteomes" id="UP000001514"/>
    </source>
</evidence>
<keyword evidence="5" id="KW-0812">Transmembrane</keyword>
<dbReference type="SUPFAM" id="SSF52047">
    <property type="entry name" value="RNI-like"/>
    <property type="match status" value="1"/>
</dbReference>
<evidence type="ECO:0000256" key="11">
    <source>
        <dbReference type="ARBA" id="ARBA00023180"/>
    </source>
</evidence>
<dbReference type="HOGENOM" id="CLU_000288_18_22_1"/>
<reference evidence="13 14" key="1">
    <citation type="journal article" date="2011" name="Science">
        <title>The Selaginella genome identifies genetic changes associated with the evolution of vascular plants.</title>
        <authorList>
            <person name="Banks J.A."/>
            <person name="Nishiyama T."/>
            <person name="Hasebe M."/>
            <person name="Bowman J.L."/>
            <person name="Gribskov M."/>
            <person name="dePamphilis C."/>
            <person name="Albert V.A."/>
            <person name="Aono N."/>
            <person name="Aoyama T."/>
            <person name="Ambrose B.A."/>
            <person name="Ashton N.W."/>
            <person name="Axtell M.J."/>
            <person name="Barker E."/>
            <person name="Barker M.S."/>
            <person name="Bennetzen J.L."/>
            <person name="Bonawitz N.D."/>
            <person name="Chapple C."/>
            <person name="Cheng C."/>
            <person name="Correa L.G."/>
            <person name="Dacre M."/>
            <person name="DeBarry J."/>
            <person name="Dreyer I."/>
            <person name="Elias M."/>
            <person name="Engstrom E.M."/>
            <person name="Estelle M."/>
            <person name="Feng L."/>
            <person name="Finet C."/>
            <person name="Floyd S.K."/>
            <person name="Frommer W.B."/>
            <person name="Fujita T."/>
            <person name="Gramzow L."/>
            <person name="Gutensohn M."/>
            <person name="Harholt J."/>
            <person name="Hattori M."/>
            <person name="Heyl A."/>
            <person name="Hirai T."/>
            <person name="Hiwatashi Y."/>
            <person name="Ishikawa M."/>
            <person name="Iwata M."/>
            <person name="Karol K.G."/>
            <person name="Koehler B."/>
            <person name="Kolukisaoglu U."/>
            <person name="Kubo M."/>
            <person name="Kurata T."/>
            <person name="Lalonde S."/>
            <person name="Li K."/>
            <person name="Li Y."/>
            <person name="Litt A."/>
            <person name="Lyons E."/>
            <person name="Manning G."/>
            <person name="Maruyama T."/>
            <person name="Michael T.P."/>
            <person name="Mikami K."/>
            <person name="Miyazaki S."/>
            <person name="Morinaga S."/>
            <person name="Murata T."/>
            <person name="Mueller-Roeber B."/>
            <person name="Nelson D.R."/>
            <person name="Obara M."/>
            <person name="Oguri Y."/>
            <person name="Olmstead R.G."/>
            <person name="Onodera N."/>
            <person name="Petersen B.L."/>
            <person name="Pils B."/>
            <person name="Prigge M."/>
            <person name="Rensing S.A."/>
            <person name="Riano-Pachon D.M."/>
            <person name="Roberts A.W."/>
            <person name="Sato Y."/>
            <person name="Scheller H.V."/>
            <person name="Schulz B."/>
            <person name="Schulz C."/>
            <person name="Shakirov E.V."/>
            <person name="Shibagaki N."/>
            <person name="Shinohara N."/>
            <person name="Shippen D.E."/>
            <person name="Soerensen I."/>
            <person name="Sotooka R."/>
            <person name="Sugimoto N."/>
            <person name="Sugita M."/>
            <person name="Sumikawa N."/>
            <person name="Tanurdzic M."/>
            <person name="Theissen G."/>
            <person name="Ulvskov P."/>
            <person name="Wakazuki S."/>
            <person name="Weng J.K."/>
            <person name="Willats W.W."/>
            <person name="Wipf D."/>
            <person name="Wolf P.G."/>
            <person name="Yang L."/>
            <person name="Zimmer A.D."/>
            <person name="Zhu Q."/>
            <person name="Mitros T."/>
            <person name="Hellsten U."/>
            <person name="Loque D."/>
            <person name="Otillar R."/>
            <person name="Salamov A."/>
            <person name="Schmutz J."/>
            <person name="Shapiro H."/>
            <person name="Lindquist E."/>
            <person name="Lucas S."/>
            <person name="Rokhsar D."/>
            <person name="Grigoriev I.V."/>
        </authorList>
    </citation>
    <scope>NUCLEOTIDE SEQUENCE [LARGE SCALE GENOMIC DNA]</scope>
</reference>
<organism evidence="14">
    <name type="scientific">Selaginella moellendorffii</name>
    <name type="common">Spikemoss</name>
    <dbReference type="NCBI Taxonomy" id="88036"/>
    <lineage>
        <taxon>Eukaryota</taxon>
        <taxon>Viridiplantae</taxon>
        <taxon>Streptophyta</taxon>
        <taxon>Embryophyta</taxon>
        <taxon>Tracheophyta</taxon>
        <taxon>Lycopodiopsida</taxon>
        <taxon>Selaginellales</taxon>
        <taxon>Selaginellaceae</taxon>
        <taxon>Selaginella</taxon>
    </lineage>
</organism>
<dbReference type="Gene3D" id="3.80.10.10">
    <property type="entry name" value="Ribonuclease Inhibitor"/>
    <property type="match status" value="4"/>
</dbReference>
<evidence type="ECO:0000256" key="8">
    <source>
        <dbReference type="ARBA" id="ARBA00022989"/>
    </source>
</evidence>
<evidence type="ECO:0000256" key="12">
    <source>
        <dbReference type="ARBA" id="ARBA00037847"/>
    </source>
</evidence>
<dbReference type="FunFam" id="3.80.10.10:FF:000041">
    <property type="entry name" value="LRR receptor-like serine/threonine-protein kinase ERECTA"/>
    <property type="match status" value="1"/>
</dbReference>
<keyword evidence="10" id="KW-0675">Receptor</keyword>
<dbReference type="STRING" id="88036.D8SZD8"/>
<evidence type="ECO:0000256" key="2">
    <source>
        <dbReference type="ARBA" id="ARBA00009592"/>
    </source>
</evidence>
<keyword evidence="9" id="KW-0472">Membrane</keyword>
<evidence type="ECO:0008006" key="15">
    <source>
        <dbReference type="Google" id="ProtNLM"/>
    </source>
</evidence>
<comment type="similarity">
    <text evidence="2">Belongs to the RLP family.</text>
</comment>
<keyword evidence="11" id="KW-0325">Glycoprotein</keyword>
<gene>
    <name evidence="13" type="ORF">SELMODRAFT_128595</name>
</gene>
<evidence type="ECO:0000313" key="13">
    <source>
        <dbReference type="EMBL" id="EFJ10266.1"/>
    </source>
</evidence>
<dbReference type="KEGG" id="smo:SELMODRAFT_128595"/>
<evidence type="ECO:0000256" key="6">
    <source>
        <dbReference type="ARBA" id="ARBA00022729"/>
    </source>
</evidence>
<keyword evidence="14" id="KW-1185">Reference proteome</keyword>
<dbReference type="InterPro" id="IPR032675">
    <property type="entry name" value="LRR_dom_sf"/>
</dbReference>
<comment type="subcellular location">
    <subcellularLocation>
        <location evidence="1">Cell membrane</location>
    </subcellularLocation>
    <subcellularLocation>
        <location evidence="12">Endomembrane system</location>
        <topology evidence="12">Single-pass membrane protein</topology>
    </subcellularLocation>
</comment>
<sequence>MLDLGGLNLEGIISPEVSRLKNLEVLHLSLNNLVGPLPKEFGMMKKLKTLYLPCEIPEFIGNLSSLEVIWADIAIGEIPRSIGQLKNLRHVEISFGYIFGSIPEELVSLTLLPLLKVLSLSHLNGTGAIPKEIWNLTHLEDLTLKHCSLTSSFLSSDIPSYSSNFQRLNLSYNMFSGTIPLSLGQMGGLINLNLRNNRFTGSIPASLGHLSNLNELHLGNNLLTGAIPINLRQLLNLKFLELSNNSLNGSLSYILTTTSIEYLDLSDNKFNGHMPPISRDMQFLFLSNNMLTGEILGISIGPLCNLNYLDVSGNRLVGGLPNWLKHCTNLIFLRHIIISDNKFSGKIPSFLSHFKNLTVLIIGGNRFHGPIPDWLWNMTHLHILDLSHNKFEGSLSGSLSQLYAFKHTNDIPEWRPIGLFRKTLMLMVKGRERQFPTS</sequence>
<evidence type="ECO:0000256" key="1">
    <source>
        <dbReference type="ARBA" id="ARBA00004236"/>
    </source>
</evidence>
<evidence type="ECO:0000256" key="9">
    <source>
        <dbReference type="ARBA" id="ARBA00023136"/>
    </source>
</evidence>
<keyword evidence="3" id="KW-1003">Cell membrane</keyword>
<name>D8SZD8_SELML</name>
<proteinExistence type="inferred from homology"/>
<protein>
    <recommendedName>
        <fullName evidence="15">Leucine-rich repeat-containing N-terminal plant-type domain-containing protein</fullName>
    </recommendedName>
</protein>
<keyword evidence="8" id="KW-1133">Transmembrane helix</keyword>
<dbReference type="Gramene" id="EFJ10266">
    <property type="protein sequence ID" value="EFJ10266"/>
    <property type="gene ID" value="SELMODRAFT_128595"/>
</dbReference>
<dbReference type="PANTHER" id="PTHR48052:SF63">
    <property type="entry name" value="PROTEIN KINASE DOMAIN-CONTAINING PROTEIN"/>
    <property type="match status" value="1"/>
</dbReference>
<dbReference type="InterPro" id="IPR001611">
    <property type="entry name" value="Leu-rich_rpt"/>
</dbReference>
<evidence type="ECO:0000256" key="4">
    <source>
        <dbReference type="ARBA" id="ARBA00022614"/>
    </source>
</evidence>